<feature type="coiled-coil region" evidence="9">
    <location>
        <begin position="662"/>
        <end position="689"/>
    </location>
</feature>
<evidence type="ECO:0000256" key="2">
    <source>
        <dbReference type="ARBA" id="ARBA00004300"/>
    </source>
</evidence>
<dbReference type="InterPro" id="IPR015943">
    <property type="entry name" value="WD40/YVTN_repeat-like_dom_sf"/>
</dbReference>
<accession>A0A9Q0N0F7</accession>
<evidence type="ECO:0000256" key="4">
    <source>
        <dbReference type="ARBA" id="ARBA00022574"/>
    </source>
</evidence>
<dbReference type="InterPro" id="IPR018391">
    <property type="entry name" value="PQQ_b-propeller_rpt"/>
</dbReference>
<keyword evidence="7" id="KW-0206">Cytoskeleton</keyword>
<evidence type="ECO:0000256" key="6">
    <source>
        <dbReference type="ARBA" id="ARBA00023054"/>
    </source>
</evidence>
<dbReference type="GO" id="GO:0060271">
    <property type="term" value="P:cilium assembly"/>
    <property type="evidence" value="ECO:0007669"/>
    <property type="project" value="TreeGrafter"/>
</dbReference>
<comment type="caution">
    <text evidence="11">The sequence shown here is derived from an EMBL/GenBank/DDBJ whole genome shotgun (WGS) entry which is preliminary data.</text>
</comment>
<dbReference type="GO" id="GO:0036064">
    <property type="term" value="C:ciliary basal body"/>
    <property type="evidence" value="ECO:0007669"/>
    <property type="project" value="TreeGrafter"/>
</dbReference>
<evidence type="ECO:0000256" key="1">
    <source>
        <dbReference type="ARBA" id="ARBA00004138"/>
    </source>
</evidence>
<evidence type="ECO:0000256" key="5">
    <source>
        <dbReference type="ARBA" id="ARBA00022737"/>
    </source>
</evidence>
<dbReference type="SUPFAM" id="SSF47923">
    <property type="entry name" value="Ypt/Rab-GAP domain of gyp1p"/>
    <property type="match status" value="1"/>
</dbReference>
<dbReference type="InterPro" id="IPR051570">
    <property type="entry name" value="TBC1_cilium_biogenesis"/>
</dbReference>
<dbReference type="InterPro" id="IPR035969">
    <property type="entry name" value="Rab-GAP_TBC_sf"/>
</dbReference>
<evidence type="ECO:0000256" key="3">
    <source>
        <dbReference type="ARBA" id="ARBA00022490"/>
    </source>
</evidence>
<keyword evidence="12" id="KW-1185">Reference proteome</keyword>
<dbReference type="Gene3D" id="2.130.10.10">
    <property type="entry name" value="YVTN repeat-like/Quinoprotein amine dehydrogenase"/>
    <property type="match status" value="1"/>
</dbReference>
<dbReference type="SUPFAM" id="SSF50978">
    <property type="entry name" value="WD40 repeat-like"/>
    <property type="match status" value="1"/>
</dbReference>
<sequence length="866" mass="101781">MIKNRFKFKRKDSGQILNIHHTITTSTGELKRIRFLRACFSDTNDFFASVDSRGNCNIFDLKNCDTWVWQNKFLLCSVLKFAPKSTGKIIAGTRSGGLMMLDVATGDLLHSIHPFVAKINNVSFPSSNADIFLATTNTDAIIFNLHNFQQKHRLEYPAAELTIKQMKFLNNSDQIYSIFSNNTIHIWTHDNFQPVERVHPIRVRENFLKNSQPQRIDFNTHMDEDTALRWNVTKDYTRGLISDVCFSNEHMCVATIDDYLMVFDVATWEIMKLIRSPGTPVLHVQFVPIADAPDKMLISLVTLTKDTILLDLNNINEKFCVQEDNTLKVDISKNSAMMAILLRTGEIKMFDTSVFIAKLKIQDKTSDEDIICQQQWNGVNDKIRKILPPHRLQQILKEYLEYPSDYRPVIWKNYLQLPDNRNAFTDLIKKGYHPCVKNYDELYPLNDLSTHRNLKRVVSALAYWSKVFAQCDFIPKFVFPFVKEFDKNLIFCFELIATILLNHGQLWFEFAPLEPFNYLGMVQNILSHYEPQLLKFYVQQNVTSKTFAWSLLQSAFTEVMDEDQWRQLWDHIITNVAEFLIFTVVAYNIVMKDVIMRLDSKMSVERFFEEQNLLDMKRLIRTTYDIMDKCPDKLRPSQYFKKFTPLNEGFYQKFTNFPRSLISAKDKEVEKLMAENRVLNDKLFELEKRQLAWANRLESTLKAEEHTKRMKAVEKAYEDRILLEQDRVAMQRKQLLLYQKQLRDSEQNMVQEARSSVLRRNLLEKESDVELLSKRFDRIRIKDEANLLFAEEDLKVKEMELLVKKYNLDKIGDVGDIPLSVRYQKSIEKLENEIFELEAEMRKVSVFIKVKLPSELKRSFSKSREI</sequence>
<dbReference type="OrthoDB" id="5578278at2759"/>
<feature type="domain" description="Rab-GAP TBC" evidence="10">
    <location>
        <begin position="401"/>
        <end position="576"/>
    </location>
</feature>
<dbReference type="Proteomes" id="UP001151699">
    <property type="component" value="Chromosome B"/>
</dbReference>
<proteinExistence type="predicted"/>
<evidence type="ECO:0000313" key="12">
    <source>
        <dbReference type="Proteomes" id="UP001151699"/>
    </source>
</evidence>
<evidence type="ECO:0000259" key="10">
    <source>
        <dbReference type="PROSITE" id="PS50086"/>
    </source>
</evidence>
<evidence type="ECO:0000256" key="8">
    <source>
        <dbReference type="ARBA" id="ARBA00023273"/>
    </source>
</evidence>
<feature type="coiled-coil region" evidence="9">
    <location>
        <begin position="820"/>
        <end position="847"/>
    </location>
</feature>
<evidence type="ECO:0000313" key="11">
    <source>
        <dbReference type="EMBL" id="KAJ6641303.1"/>
    </source>
</evidence>
<organism evidence="11 12">
    <name type="scientific">Pseudolycoriella hygida</name>
    <dbReference type="NCBI Taxonomy" id="35572"/>
    <lineage>
        <taxon>Eukaryota</taxon>
        <taxon>Metazoa</taxon>
        <taxon>Ecdysozoa</taxon>
        <taxon>Arthropoda</taxon>
        <taxon>Hexapoda</taxon>
        <taxon>Insecta</taxon>
        <taxon>Pterygota</taxon>
        <taxon>Neoptera</taxon>
        <taxon>Endopterygota</taxon>
        <taxon>Diptera</taxon>
        <taxon>Nematocera</taxon>
        <taxon>Sciaroidea</taxon>
        <taxon>Sciaridae</taxon>
        <taxon>Pseudolycoriella</taxon>
    </lineage>
</organism>
<gene>
    <name evidence="11" type="primary">TBC1D31</name>
    <name evidence="11" type="ORF">Bhyg_06239</name>
</gene>
<keyword evidence="6 9" id="KW-0175">Coiled coil</keyword>
<evidence type="ECO:0000256" key="7">
    <source>
        <dbReference type="ARBA" id="ARBA00023212"/>
    </source>
</evidence>
<name>A0A9Q0N0F7_9DIPT</name>
<dbReference type="PROSITE" id="PS50086">
    <property type="entry name" value="TBC_RABGAP"/>
    <property type="match status" value="1"/>
</dbReference>
<dbReference type="EMBL" id="WJQU01000002">
    <property type="protein sequence ID" value="KAJ6641303.1"/>
    <property type="molecule type" value="Genomic_DNA"/>
</dbReference>
<dbReference type="AlphaFoldDB" id="A0A9Q0N0F7"/>
<dbReference type="PANTHER" id="PTHR19853">
    <property type="entry name" value="WD REPEAT CONTAINING PROTEIN 3 WDR3"/>
    <property type="match status" value="1"/>
</dbReference>
<keyword evidence="5" id="KW-0677">Repeat</keyword>
<evidence type="ECO:0000256" key="9">
    <source>
        <dbReference type="SAM" id="Coils"/>
    </source>
</evidence>
<keyword evidence="3" id="KW-0963">Cytoplasm</keyword>
<keyword evidence="8" id="KW-0966">Cell projection</keyword>
<keyword evidence="4" id="KW-0853">WD repeat</keyword>
<dbReference type="GO" id="GO:0005813">
    <property type="term" value="C:centrosome"/>
    <property type="evidence" value="ECO:0007669"/>
    <property type="project" value="UniProtKB-SubCell"/>
</dbReference>
<dbReference type="SMART" id="SM00564">
    <property type="entry name" value="PQQ"/>
    <property type="match status" value="2"/>
</dbReference>
<reference evidence="11" key="1">
    <citation type="submission" date="2022-07" db="EMBL/GenBank/DDBJ databases">
        <authorList>
            <person name="Trinca V."/>
            <person name="Uliana J.V.C."/>
            <person name="Torres T.T."/>
            <person name="Ward R.J."/>
            <person name="Monesi N."/>
        </authorList>
    </citation>
    <scope>NUCLEOTIDE SEQUENCE</scope>
    <source>
        <strain evidence="11">HSMRA1968</strain>
        <tissue evidence="11">Whole embryos</tissue>
    </source>
</reference>
<protein>
    <submittedName>
        <fullName evidence="11">TBC1 domain family member 31</fullName>
    </submittedName>
</protein>
<dbReference type="PANTHER" id="PTHR19853:SF1">
    <property type="entry name" value="TBC1 DOMAIN FAMILY MEMBER 31"/>
    <property type="match status" value="1"/>
</dbReference>
<comment type="subcellular location">
    <subcellularLocation>
        <location evidence="1">Cell projection</location>
        <location evidence="1">Cilium</location>
    </subcellularLocation>
    <subcellularLocation>
        <location evidence="2">Cytoplasm</location>
        <location evidence="2">Cytoskeleton</location>
        <location evidence="2">Microtubule organizing center</location>
        <location evidence="2">Centrosome</location>
    </subcellularLocation>
</comment>
<dbReference type="Gene3D" id="1.10.472.80">
    <property type="entry name" value="Ypt/Rab-GAP domain of gyp1p, domain 3"/>
    <property type="match status" value="1"/>
</dbReference>
<dbReference type="InterPro" id="IPR000195">
    <property type="entry name" value="Rab-GAP-TBC_dom"/>
</dbReference>
<dbReference type="InterPro" id="IPR036322">
    <property type="entry name" value="WD40_repeat_dom_sf"/>
</dbReference>